<protein>
    <submittedName>
        <fullName evidence="2">Uncharacterized protein</fullName>
    </submittedName>
</protein>
<organism evidence="2 3">
    <name type="scientific">Mucuna pruriens</name>
    <name type="common">Velvet bean</name>
    <name type="synonym">Dolichos pruriens</name>
    <dbReference type="NCBI Taxonomy" id="157652"/>
    <lineage>
        <taxon>Eukaryota</taxon>
        <taxon>Viridiplantae</taxon>
        <taxon>Streptophyta</taxon>
        <taxon>Embryophyta</taxon>
        <taxon>Tracheophyta</taxon>
        <taxon>Spermatophyta</taxon>
        <taxon>Magnoliopsida</taxon>
        <taxon>eudicotyledons</taxon>
        <taxon>Gunneridae</taxon>
        <taxon>Pentapetalae</taxon>
        <taxon>rosids</taxon>
        <taxon>fabids</taxon>
        <taxon>Fabales</taxon>
        <taxon>Fabaceae</taxon>
        <taxon>Papilionoideae</taxon>
        <taxon>50 kb inversion clade</taxon>
        <taxon>NPAAA clade</taxon>
        <taxon>indigoferoid/millettioid clade</taxon>
        <taxon>Phaseoleae</taxon>
        <taxon>Mucuna</taxon>
    </lineage>
</organism>
<evidence type="ECO:0000256" key="1">
    <source>
        <dbReference type="SAM" id="MobiDB-lite"/>
    </source>
</evidence>
<feature type="non-terminal residue" evidence="2">
    <location>
        <position position="1"/>
    </location>
</feature>
<feature type="non-terminal residue" evidence="2">
    <location>
        <position position="104"/>
    </location>
</feature>
<dbReference type="OrthoDB" id="1418540at2759"/>
<evidence type="ECO:0000313" key="2">
    <source>
        <dbReference type="EMBL" id="RDX71880.1"/>
    </source>
</evidence>
<comment type="caution">
    <text evidence="2">The sequence shown here is derived from an EMBL/GenBank/DDBJ whole genome shotgun (WGS) entry which is preliminary data.</text>
</comment>
<gene>
    <name evidence="2" type="ORF">CR513_48710</name>
</gene>
<keyword evidence="3" id="KW-1185">Reference proteome</keyword>
<reference evidence="2" key="1">
    <citation type="submission" date="2018-05" db="EMBL/GenBank/DDBJ databases">
        <title>Draft genome of Mucuna pruriens seed.</title>
        <authorList>
            <person name="Nnadi N.E."/>
            <person name="Vos R."/>
            <person name="Hasami M.H."/>
            <person name="Devisetty U.K."/>
            <person name="Aguiy J.C."/>
        </authorList>
    </citation>
    <scope>NUCLEOTIDE SEQUENCE [LARGE SCALE GENOMIC DNA]</scope>
    <source>
        <strain evidence="2">JCA_2017</strain>
    </source>
</reference>
<feature type="compositionally biased region" description="Low complexity" evidence="1">
    <location>
        <begin position="1"/>
        <end position="10"/>
    </location>
</feature>
<dbReference type="AlphaFoldDB" id="A0A371F0Q6"/>
<name>A0A371F0Q6_MUCPR</name>
<dbReference type="Proteomes" id="UP000257109">
    <property type="component" value="Unassembled WGS sequence"/>
</dbReference>
<dbReference type="EMBL" id="QJKJ01011159">
    <property type="protein sequence ID" value="RDX71880.1"/>
    <property type="molecule type" value="Genomic_DNA"/>
</dbReference>
<evidence type="ECO:0000313" key="3">
    <source>
        <dbReference type="Proteomes" id="UP000257109"/>
    </source>
</evidence>
<feature type="region of interest" description="Disordered" evidence="1">
    <location>
        <begin position="1"/>
        <end position="25"/>
    </location>
</feature>
<dbReference type="PANTHER" id="PTHR32108:SF5">
    <property type="entry name" value="DYNACTIN SUBUNIT 1-LIKE"/>
    <property type="match status" value="1"/>
</dbReference>
<accession>A0A371F0Q6</accession>
<dbReference type="PANTHER" id="PTHR32108">
    <property type="entry name" value="DNA-DIRECTED RNA POLYMERASE SUBUNIT ALPHA"/>
    <property type="match status" value="1"/>
</dbReference>
<sequence>NNLSTTTTTSFSIPNVDNAQKRRSNPTRAFAPIPMTYIELLTHLIQNSLVVPFPLKPLQPPYPKNYDLNVKCDYHTSTIEKGLNTGSNLLLDHNGTLVNVIENN</sequence>
<proteinExistence type="predicted"/>